<name>A0A1T4JQ84_9HYPH</name>
<keyword evidence="2" id="KW-1003">Cell membrane</keyword>
<feature type="transmembrane region" description="Helical" evidence="6">
    <location>
        <begin position="51"/>
        <end position="71"/>
    </location>
</feature>
<dbReference type="EMBL" id="FUWJ01000001">
    <property type="protein sequence ID" value="SJZ32360.1"/>
    <property type="molecule type" value="Genomic_DNA"/>
</dbReference>
<evidence type="ECO:0000313" key="9">
    <source>
        <dbReference type="Proteomes" id="UP000190092"/>
    </source>
</evidence>
<comment type="subcellular location">
    <subcellularLocation>
        <location evidence="1">Cell membrane</location>
        <topology evidence="1">Multi-pass membrane protein</topology>
    </subcellularLocation>
</comment>
<dbReference type="PROSITE" id="PS50850">
    <property type="entry name" value="MFS"/>
    <property type="match status" value="1"/>
</dbReference>
<feature type="transmembrane region" description="Helical" evidence="6">
    <location>
        <begin position="285"/>
        <end position="305"/>
    </location>
</feature>
<dbReference type="PANTHER" id="PTHR23513">
    <property type="entry name" value="INTEGRAL MEMBRANE EFFLUX PROTEIN-RELATED"/>
    <property type="match status" value="1"/>
</dbReference>
<dbReference type="STRING" id="225324.SAMN02745126_00337"/>
<proteinExistence type="predicted"/>
<keyword evidence="9" id="KW-1185">Reference proteome</keyword>
<dbReference type="Gene3D" id="1.20.1250.20">
    <property type="entry name" value="MFS general substrate transporter like domains"/>
    <property type="match status" value="1"/>
</dbReference>
<dbReference type="PANTHER" id="PTHR23513:SF11">
    <property type="entry name" value="STAPHYLOFERRIN A TRANSPORTER"/>
    <property type="match status" value="1"/>
</dbReference>
<feature type="transmembrane region" description="Helical" evidence="6">
    <location>
        <begin position="202"/>
        <end position="225"/>
    </location>
</feature>
<evidence type="ECO:0000256" key="5">
    <source>
        <dbReference type="ARBA" id="ARBA00023136"/>
    </source>
</evidence>
<dbReference type="CDD" id="cd06173">
    <property type="entry name" value="MFS_MefA_like"/>
    <property type="match status" value="1"/>
</dbReference>
<protein>
    <submittedName>
        <fullName evidence="8">Predicted arabinose efflux permease, MFS family</fullName>
    </submittedName>
</protein>
<dbReference type="InterPro" id="IPR036259">
    <property type="entry name" value="MFS_trans_sf"/>
</dbReference>
<dbReference type="InterPro" id="IPR020846">
    <property type="entry name" value="MFS_dom"/>
</dbReference>
<keyword evidence="4 6" id="KW-1133">Transmembrane helix</keyword>
<evidence type="ECO:0000256" key="2">
    <source>
        <dbReference type="ARBA" id="ARBA00022475"/>
    </source>
</evidence>
<evidence type="ECO:0000313" key="8">
    <source>
        <dbReference type="EMBL" id="SJZ32360.1"/>
    </source>
</evidence>
<reference evidence="9" key="1">
    <citation type="submission" date="2017-02" db="EMBL/GenBank/DDBJ databases">
        <authorList>
            <person name="Varghese N."/>
            <person name="Submissions S."/>
        </authorList>
    </citation>
    <scope>NUCLEOTIDE SEQUENCE [LARGE SCALE GENOMIC DNA]</scope>
    <source>
        <strain evidence="9">ATCC 27094</strain>
    </source>
</reference>
<dbReference type="GO" id="GO:0005886">
    <property type="term" value="C:plasma membrane"/>
    <property type="evidence" value="ECO:0007669"/>
    <property type="project" value="UniProtKB-SubCell"/>
</dbReference>
<accession>A0A1T4JQ84</accession>
<feature type="domain" description="Major facilitator superfamily (MFS) profile" evidence="7">
    <location>
        <begin position="1"/>
        <end position="167"/>
    </location>
</feature>
<gene>
    <name evidence="8" type="ORF">SAMN02745126_00337</name>
</gene>
<keyword evidence="3 6" id="KW-0812">Transmembrane</keyword>
<dbReference type="Proteomes" id="UP000190092">
    <property type="component" value="Unassembled WGS sequence"/>
</dbReference>
<dbReference type="AlphaFoldDB" id="A0A1T4JQ84"/>
<evidence type="ECO:0000256" key="3">
    <source>
        <dbReference type="ARBA" id="ARBA00022692"/>
    </source>
</evidence>
<dbReference type="InterPro" id="IPR011701">
    <property type="entry name" value="MFS"/>
</dbReference>
<evidence type="ECO:0000256" key="6">
    <source>
        <dbReference type="SAM" id="Phobius"/>
    </source>
</evidence>
<dbReference type="Pfam" id="PF07690">
    <property type="entry name" value="MFS_1"/>
    <property type="match status" value="1"/>
</dbReference>
<feature type="transmembrane region" description="Helical" evidence="6">
    <location>
        <begin position="231"/>
        <end position="250"/>
    </location>
</feature>
<feature type="transmembrane region" description="Helical" evidence="6">
    <location>
        <begin position="317"/>
        <end position="336"/>
    </location>
</feature>
<feature type="transmembrane region" description="Helical" evidence="6">
    <location>
        <begin position="342"/>
        <end position="363"/>
    </location>
</feature>
<feature type="transmembrane region" description="Helical" evidence="6">
    <location>
        <begin position="262"/>
        <end position="279"/>
    </location>
</feature>
<sequence>MFALAIVLYSLSRFGSAALAGWISFASMLPGIAISPLAGALLDRMGAPRTILLDLLASFLLLTLLVAFDVASAMSLPLLLVIVVLYSLSSPLSAAGIRTLLPRLVPEIARDRVNALDAGSYALVDVLGPAIAGLLVGFAGAPITLSVIAALYGLAAAVLIPLVRSQRIVVATGIATSLFAEALAGLCYVLRHATLRQLAIAYSLYQMSFGILLIAVPVAVLRFASPGAADSAVGLLWALSGVAGGIGALYAGRIGASGREHAVIIGGTLATAVAIWPTAVLFEPYGLVVGLLLIGFLAGPVDVGVLSLRQRETDPAWLGRSLAVSMGLNMAGLPIGAAAGGLLATCAPALMLPVAACASLLAATTMARRRRF</sequence>
<keyword evidence="5 6" id="KW-0472">Membrane</keyword>
<evidence type="ECO:0000259" key="7">
    <source>
        <dbReference type="PROSITE" id="PS50850"/>
    </source>
</evidence>
<dbReference type="SUPFAM" id="SSF103473">
    <property type="entry name" value="MFS general substrate transporter"/>
    <property type="match status" value="1"/>
</dbReference>
<evidence type="ECO:0000256" key="1">
    <source>
        <dbReference type="ARBA" id="ARBA00004651"/>
    </source>
</evidence>
<feature type="transmembrane region" description="Helical" evidence="6">
    <location>
        <begin position="78"/>
        <end position="98"/>
    </location>
</feature>
<dbReference type="GO" id="GO:0022857">
    <property type="term" value="F:transmembrane transporter activity"/>
    <property type="evidence" value="ECO:0007669"/>
    <property type="project" value="InterPro"/>
</dbReference>
<organism evidence="8 9">
    <name type="scientific">Enhydrobacter aerosaccus</name>
    <dbReference type="NCBI Taxonomy" id="225324"/>
    <lineage>
        <taxon>Bacteria</taxon>
        <taxon>Pseudomonadati</taxon>
        <taxon>Pseudomonadota</taxon>
        <taxon>Alphaproteobacteria</taxon>
        <taxon>Hyphomicrobiales</taxon>
        <taxon>Enhydrobacter</taxon>
    </lineage>
</organism>
<evidence type="ECO:0000256" key="4">
    <source>
        <dbReference type="ARBA" id="ARBA00022989"/>
    </source>
</evidence>
<feature type="transmembrane region" description="Helical" evidence="6">
    <location>
        <begin position="168"/>
        <end position="190"/>
    </location>
</feature>